<keyword evidence="4" id="KW-0862">Zinc</keyword>
<evidence type="ECO:0000313" key="6">
    <source>
        <dbReference type="EMBL" id="RDX39421.1"/>
    </source>
</evidence>
<evidence type="ECO:0000256" key="1">
    <source>
        <dbReference type="ARBA" id="ARBA00004123"/>
    </source>
</evidence>
<keyword evidence="3" id="KW-0863">Zinc-finger</keyword>
<dbReference type="PANTHER" id="PTHR46481">
    <property type="entry name" value="ZINC FINGER BED DOMAIN-CONTAINING PROTEIN 4"/>
    <property type="match status" value="1"/>
</dbReference>
<keyword evidence="5" id="KW-0539">Nucleus</keyword>
<dbReference type="InterPro" id="IPR052035">
    <property type="entry name" value="ZnF_BED_domain_contain"/>
</dbReference>
<dbReference type="EMBL" id="KZ857899">
    <property type="protein sequence ID" value="RDX39421.1"/>
    <property type="molecule type" value="Genomic_DNA"/>
</dbReference>
<accession>A0A371CGN3</accession>
<dbReference type="GO" id="GO:0005634">
    <property type="term" value="C:nucleus"/>
    <property type="evidence" value="ECO:0007669"/>
    <property type="project" value="UniProtKB-SubCell"/>
</dbReference>
<feature type="non-terminal residue" evidence="6">
    <location>
        <position position="227"/>
    </location>
</feature>
<dbReference type="GO" id="GO:0008270">
    <property type="term" value="F:zinc ion binding"/>
    <property type="evidence" value="ECO:0007669"/>
    <property type="project" value="UniProtKB-KW"/>
</dbReference>
<keyword evidence="2" id="KW-0479">Metal-binding</keyword>
<name>A0A371CGN3_9APHY</name>
<keyword evidence="7" id="KW-1185">Reference proteome</keyword>
<dbReference type="AlphaFoldDB" id="A0A371CGN3"/>
<dbReference type="OrthoDB" id="2742389at2759"/>
<dbReference type="PANTHER" id="PTHR46481:SF10">
    <property type="entry name" value="ZINC FINGER BED DOMAIN-CONTAINING PROTEIN 39"/>
    <property type="match status" value="1"/>
</dbReference>
<proteinExistence type="predicted"/>
<dbReference type="InterPro" id="IPR012337">
    <property type="entry name" value="RNaseH-like_sf"/>
</dbReference>
<dbReference type="STRING" id="139420.A0A371CGN3"/>
<evidence type="ECO:0000313" key="7">
    <source>
        <dbReference type="Proteomes" id="UP000256964"/>
    </source>
</evidence>
<protein>
    <submittedName>
        <fullName evidence="6">Uncharacterized protein</fullName>
    </submittedName>
</protein>
<evidence type="ECO:0000256" key="4">
    <source>
        <dbReference type="ARBA" id="ARBA00022833"/>
    </source>
</evidence>
<sequence length="227" mass="25713">FTCAKPGCKFQSTWYLNTKDATSTSNLCDHVKACWGPEILAAAEEAKTQMNARPMVEAFGRSSTITKIFKRIGKGKISYSARQHTLVETRYRLYQIVSDRAFLQLMKTGRPEYKLPSPSMVSRDVRHVFTKCRARIARMLRNFDGDLSFTMDAWTLPNHKALIAFAVHLHHEGTPPSFILDVVEVAELHTGEALAKVFEETLREFGIEDKVSSSKSNVSGYERLTYL</sequence>
<evidence type="ECO:0000256" key="2">
    <source>
        <dbReference type="ARBA" id="ARBA00022723"/>
    </source>
</evidence>
<comment type="subcellular location">
    <subcellularLocation>
        <location evidence="1">Nucleus</location>
    </subcellularLocation>
</comment>
<organism evidence="6 7">
    <name type="scientific">Lentinus brumalis</name>
    <dbReference type="NCBI Taxonomy" id="2498619"/>
    <lineage>
        <taxon>Eukaryota</taxon>
        <taxon>Fungi</taxon>
        <taxon>Dikarya</taxon>
        <taxon>Basidiomycota</taxon>
        <taxon>Agaricomycotina</taxon>
        <taxon>Agaricomycetes</taxon>
        <taxon>Polyporales</taxon>
        <taxon>Polyporaceae</taxon>
        <taxon>Lentinus</taxon>
    </lineage>
</organism>
<dbReference type="Proteomes" id="UP000256964">
    <property type="component" value="Unassembled WGS sequence"/>
</dbReference>
<evidence type="ECO:0000256" key="3">
    <source>
        <dbReference type="ARBA" id="ARBA00022771"/>
    </source>
</evidence>
<dbReference type="SUPFAM" id="SSF53098">
    <property type="entry name" value="Ribonuclease H-like"/>
    <property type="match status" value="1"/>
</dbReference>
<gene>
    <name evidence="6" type="ORF">OH76DRAFT_1367543</name>
</gene>
<evidence type="ECO:0000256" key="5">
    <source>
        <dbReference type="ARBA" id="ARBA00023242"/>
    </source>
</evidence>
<reference evidence="6 7" key="1">
    <citation type="journal article" date="2018" name="Biotechnol. Biofuels">
        <title>Integrative visual omics of the white-rot fungus Polyporus brumalis exposes the biotechnological potential of its oxidative enzymes for delignifying raw plant biomass.</title>
        <authorList>
            <person name="Miyauchi S."/>
            <person name="Rancon A."/>
            <person name="Drula E."/>
            <person name="Hage H."/>
            <person name="Chaduli D."/>
            <person name="Favel A."/>
            <person name="Grisel S."/>
            <person name="Henrissat B."/>
            <person name="Herpoel-Gimbert I."/>
            <person name="Ruiz-Duenas F.J."/>
            <person name="Chevret D."/>
            <person name="Hainaut M."/>
            <person name="Lin J."/>
            <person name="Wang M."/>
            <person name="Pangilinan J."/>
            <person name="Lipzen A."/>
            <person name="Lesage-Meessen L."/>
            <person name="Navarro D."/>
            <person name="Riley R."/>
            <person name="Grigoriev I.V."/>
            <person name="Zhou S."/>
            <person name="Raouche S."/>
            <person name="Rosso M.N."/>
        </authorList>
    </citation>
    <scope>NUCLEOTIDE SEQUENCE [LARGE SCALE GENOMIC DNA]</scope>
    <source>
        <strain evidence="6 7">BRFM 1820</strain>
    </source>
</reference>